<dbReference type="InterPro" id="IPR012337">
    <property type="entry name" value="RNaseH-like_sf"/>
</dbReference>
<dbReference type="Gene3D" id="3.30.420.10">
    <property type="entry name" value="Ribonuclease H-like superfamily/Ribonuclease H"/>
    <property type="match status" value="1"/>
</dbReference>
<organism evidence="3 4">
    <name type="scientific">Mobilicoccus caccae</name>
    <dbReference type="NCBI Taxonomy" id="1859295"/>
    <lineage>
        <taxon>Bacteria</taxon>
        <taxon>Bacillati</taxon>
        <taxon>Actinomycetota</taxon>
        <taxon>Actinomycetes</taxon>
        <taxon>Micrococcales</taxon>
        <taxon>Dermatophilaceae</taxon>
        <taxon>Mobilicoccus</taxon>
    </lineage>
</organism>
<evidence type="ECO:0000313" key="3">
    <source>
        <dbReference type="EMBL" id="GMA39370.1"/>
    </source>
</evidence>
<dbReference type="PANTHER" id="PTHR48100:SF1">
    <property type="entry name" value="HISTIDINE PHOSPHATASE FAMILY PROTEIN-RELATED"/>
    <property type="match status" value="1"/>
</dbReference>
<proteinExistence type="predicted"/>
<feature type="region of interest" description="Disordered" evidence="1">
    <location>
        <begin position="133"/>
        <end position="179"/>
    </location>
</feature>
<dbReference type="Pfam" id="PF13456">
    <property type="entry name" value="RVT_3"/>
    <property type="match status" value="1"/>
</dbReference>
<dbReference type="Proteomes" id="UP001157126">
    <property type="component" value="Unassembled WGS sequence"/>
</dbReference>
<comment type="caution">
    <text evidence="3">The sequence shown here is derived from an EMBL/GenBank/DDBJ whole genome shotgun (WGS) entry which is preliminary data.</text>
</comment>
<dbReference type="Pfam" id="PF00300">
    <property type="entry name" value="His_Phos_1"/>
    <property type="match status" value="1"/>
</dbReference>
<dbReference type="Gene3D" id="3.40.50.1240">
    <property type="entry name" value="Phosphoglycerate mutase-like"/>
    <property type="match status" value="1"/>
</dbReference>
<dbReference type="PANTHER" id="PTHR48100">
    <property type="entry name" value="BROAD-SPECIFICITY PHOSPHATASE YOR283W-RELATED"/>
    <property type="match status" value="1"/>
</dbReference>
<dbReference type="SUPFAM" id="SSF53098">
    <property type="entry name" value="Ribonuclease H-like"/>
    <property type="match status" value="1"/>
</dbReference>
<dbReference type="PROSITE" id="PS50879">
    <property type="entry name" value="RNASE_H_1"/>
    <property type="match status" value="1"/>
</dbReference>
<dbReference type="SMART" id="SM00855">
    <property type="entry name" value="PGAM"/>
    <property type="match status" value="1"/>
</dbReference>
<dbReference type="InterPro" id="IPR013078">
    <property type="entry name" value="His_Pase_superF_clade-1"/>
</dbReference>
<dbReference type="CDD" id="cd07040">
    <property type="entry name" value="HP"/>
    <property type="match status" value="1"/>
</dbReference>
<dbReference type="NCBIfam" id="NF005567">
    <property type="entry name" value="PRK07238.1"/>
    <property type="match status" value="1"/>
</dbReference>
<gene>
    <name evidence="3" type="ORF">GCM10025883_14150</name>
</gene>
<evidence type="ECO:0000313" key="4">
    <source>
        <dbReference type="Proteomes" id="UP001157126"/>
    </source>
</evidence>
<dbReference type="InterPro" id="IPR002156">
    <property type="entry name" value="RNaseH_domain"/>
</dbReference>
<dbReference type="RefSeq" id="WP_284303300.1">
    <property type="nucleotide sequence ID" value="NZ_BSUO01000001.1"/>
</dbReference>
<dbReference type="CDD" id="cd09279">
    <property type="entry name" value="RNase_HI_like"/>
    <property type="match status" value="1"/>
</dbReference>
<dbReference type="SUPFAM" id="SSF53254">
    <property type="entry name" value="Phosphoglycerate mutase-like"/>
    <property type="match status" value="1"/>
</dbReference>
<keyword evidence="4" id="KW-1185">Reference proteome</keyword>
<dbReference type="EMBL" id="BSUO01000001">
    <property type="protein sequence ID" value="GMA39370.1"/>
    <property type="molecule type" value="Genomic_DNA"/>
</dbReference>
<accession>A0ABQ6IN81</accession>
<sequence length="396" mass="41661">MRRLVVEADGGSRGNPGVAGYGALVRDADGVVVRELAAPLGKASNNVAEYTGLIVGLRAALEVGEGDPIDVEARMDSKLVVEQMSGRWKIKHADMQRLAQEARAIVAEVKAAGGSVRFTWIPRAQNSAADALSNEGMDGHTVDRSPAGGAFPDPGVEGEEDEALVPPPAPLPRTSAGPDLSPPVRVVLVRHGVTEFTRQGRLDGRGGADPALTPEGMAQARAAARGVRDFLGETAQVRVVTSSLQRAHQSGQVIAAALGVHAEVEEDLDELCFGAWEGRTVAEISREDAQALQRSRSEDDVPPPGGESYAQLGQRVRPVFARLVEEARESAGDAGSPAVVVVAHRGPIGVILAEALGMALPNVWRLATTPGALTSLRLWRDGGIVVEFVNDTSHLR</sequence>
<feature type="region of interest" description="Disordered" evidence="1">
    <location>
        <begin position="288"/>
        <end position="310"/>
    </location>
</feature>
<dbReference type="InterPro" id="IPR050275">
    <property type="entry name" value="PGM_Phosphatase"/>
</dbReference>
<feature type="domain" description="RNase H type-1" evidence="2">
    <location>
        <begin position="1"/>
        <end position="138"/>
    </location>
</feature>
<evidence type="ECO:0000259" key="2">
    <source>
        <dbReference type="PROSITE" id="PS50879"/>
    </source>
</evidence>
<dbReference type="InterPro" id="IPR029033">
    <property type="entry name" value="His_PPase_superfam"/>
</dbReference>
<evidence type="ECO:0000256" key="1">
    <source>
        <dbReference type="SAM" id="MobiDB-lite"/>
    </source>
</evidence>
<reference evidence="4" key="1">
    <citation type="journal article" date="2019" name="Int. J. Syst. Evol. Microbiol.">
        <title>The Global Catalogue of Microorganisms (GCM) 10K type strain sequencing project: providing services to taxonomists for standard genome sequencing and annotation.</title>
        <authorList>
            <consortium name="The Broad Institute Genomics Platform"/>
            <consortium name="The Broad Institute Genome Sequencing Center for Infectious Disease"/>
            <person name="Wu L."/>
            <person name="Ma J."/>
        </authorList>
    </citation>
    <scope>NUCLEOTIDE SEQUENCE [LARGE SCALE GENOMIC DNA]</scope>
    <source>
        <strain evidence="4">NBRC 113072</strain>
    </source>
</reference>
<protein>
    <submittedName>
        <fullName evidence="3">Bifunctional RNase H/acid phosphatase</fullName>
    </submittedName>
</protein>
<dbReference type="InterPro" id="IPR036397">
    <property type="entry name" value="RNaseH_sf"/>
</dbReference>
<name>A0ABQ6IN81_9MICO</name>
<feature type="compositionally biased region" description="Basic and acidic residues" evidence="1">
    <location>
        <begin position="288"/>
        <end position="299"/>
    </location>
</feature>